<evidence type="ECO:0000259" key="2">
    <source>
        <dbReference type="Pfam" id="PF00535"/>
    </source>
</evidence>
<keyword evidence="1" id="KW-0812">Transmembrane</keyword>
<keyword evidence="1" id="KW-0472">Membrane</keyword>
<dbReference type="InterPro" id="IPR001173">
    <property type="entry name" value="Glyco_trans_2-like"/>
</dbReference>
<dbReference type="InterPro" id="IPR029044">
    <property type="entry name" value="Nucleotide-diphossugar_trans"/>
</dbReference>
<organism evidence="3 4">
    <name type="scientific">Candidatus Blackburnbacteria bacterium RIFCSPLOWO2_01_FULL_40_20</name>
    <dbReference type="NCBI Taxonomy" id="1797519"/>
    <lineage>
        <taxon>Bacteria</taxon>
        <taxon>Candidatus Blackburniibacteriota</taxon>
    </lineage>
</organism>
<keyword evidence="1" id="KW-1133">Transmembrane helix</keyword>
<dbReference type="SUPFAM" id="SSF53448">
    <property type="entry name" value="Nucleotide-diphospho-sugar transferases"/>
    <property type="match status" value="1"/>
</dbReference>
<dbReference type="Pfam" id="PF00535">
    <property type="entry name" value="Glycos_transf_2"/>
    <property type="match status" value="1"/>
</dbReference>
<feature type="transmembrane region" description="Helical" evidence="1">
    <location>
        <begin position="244"/>
        <end position="271"/>
    </location>
</feature>
<dbReference type="EMBL" id="MHCC01000022">
    <property type="protein sequence ID" value="OGY13022.1"/>
    <property type="molecule type" value="Genomic_DNA"/>
</dbReference>
<dbReference type="Proteomes" id="UP000178659">
    <property type="component" value="Unassembled WGS sequence"/>
</dbReference>
<dbReference type="Gene3D" id="3.90.550.10">
    <property type="entry name" value="Spore Coat Polysaccharide Biosynthesis Protein SpsA, Chain A"/>
    <property type="match status" value="1"/>
</dbReference>
<accession>A0A1G1VCV7</accession>
<dbReference type="AlphaFoldDB" id="A0A1G1VCV7"/>
<dbReference type="PANTHER" id="PTHR43630:SF2">
    <property type="entry name" value="GLYCOSYLTRANSFERASE"/>
    <property type="match status" value="1"/>
</dbReference>
<feature type="domain" description="Glycosyltransferase 2-like" evidence="2">
    <location>
        <begin position="12"/>
        <end position="128"/>
    </location>
</feature>
<evidence type="ECO:0000313" key="3">
    <source>
        <dbReference type="EMBL" id="OGY13022.1"/>
    </source>
</evidence>
<dbReference type="PANTHER" id="PTHR43630">
    <property type="entry name" value="POLY-BETA-1,6-N-ACETYL-D-GLUCOSAMINE SYNTHASE"/>
    <property type="match status" value="1"/>
</dbReference>
<comment type="caution">
    <text evidence="3">The sequence shown here is derived from an EMBL/GenBank/DDBJ whole genome shotgun (WGS) entry which is preliminary data.</text>
</comment>
<protein>
    <recommendedName>
        <fullName evidence="2">Glycosyltransferase 2-like domain-containing protein</fullName>
    </recommendedName>
</protein>
<reference evidence="3 4" key="1">
    <citation type="journal article" date="2016" name="Nat. Commun.">
        <title>Thousands of microbial genomes shed light on interconnected biogeochemical processes in an aquifer system.</title>
        <authorList>
            <person name="Anantharaman K."/>
            <person name="Brown C.T."/>
            <person name="Hug L.A."/>
            <person name="Sharon I."/>
            <person name="Castelle C.J."/>
            <person name="Probst A.J."/>
            <person name="Thomas B.C."/>
            <person name="Singh A."/>
            <person name="Wilkins M.J."/>
            <person name="Karaoz U."/>
            <person name="Brodie E.L."/>
            <person name="Williams K.H."/>
            <person name="Hubbard S.S."/>
            <person name="Banfield J.F."/>
        </authorList>
    </citation>
    <scope>NUCLEOTIDE SEQUENCE [LARGE SCALE GENOMIC DNA]</scope>
</reference>
<evidence type="ECO:0000256" key="1">
    <source>
        <dbReference type="SAM" id="Phobius"/>
    </source>
</evidence>
<gene>
    <name evidence="3" type="ORF">A3A77_01760</name>
</gene>
<sequence>MNRYKMKYPVVSAIITTKNSSATLGALLESIKRQTFSKSEVVVVDNNSFDQTGQIAKKYTSKVYSKGPERSAQRNFGASKSQGEYLLFLDSDMVLTENVLDECVKRMVEEKVGGIIIPEKSFGNGFWAKVKALERKINEGEDYFEAARFFPKKIFRDMGGYDENLTGPEDWDFPQRVARKYKIVRTHSYILHNEGEPSLKSFAKRKYYYGLSVHKYLKKQNLPAISPRTVYFLRRSFYKRWKELLVNPLLSAGMLLMLFVESAAGGLGYLVGRFNNES</sequence>
<proteinExistence type="predicted"/>
<name>A0A1G1VCV7_9BACT</name>
<evidence type="ECO:0000313" key="4">
    <source>
        <dbReference type="Proteomes" id="UP000178659"/>
    </source>
</evidence>